<organism evidence="1 2">
    <name type="scientific">Athelia psychrophila</name>
    <dbReference type="NCBI Taxonomy" id="1759441"/>
    <lineage>
        <taxon>Eukaryota</taxon>
        <taxon>Fungi</taxon>
        <taxon>Dikarya</taxon>
        <taxon>Basidiomycota</taxon>
        <taxon>Agaricomycotina</taxon>
        <taxon>Agaricomycetes</taxon>
        <taxon>Agaricomycetidae</taxon>
        <taxon>Atheliales</taxon>
        <taxon>Atheliaceae</taxon>
        <taxon>Athelia</taxon>
    </lineage>
</organism>
<evidence type="ECO:0000313" key="1">
    <source>
        <dbReference type="EMBL" id="KZP28523.1"/>
    </source>
</evidence>
<name>A0A166RQ22_9AGAM</name>
<sequence>MLAPHRDVFMSLRSLHHLELQLDNFSPPDIHWPRVLPTLRYLCIHGDPTVDIVRAIHSIRLNLSLPFRFIRAFDPS</sequence>
<gene>
    <name evidence="1" type="ORF">FIBSPDRAFT_852664</name>
</gene>
<dbReference type="Proteomes" id="UP000076532">
    <property type="component" value="Unassembled WGS sequence"/>
</dbReference>
<proteinExistence type="predicted"/>
<protein>
    <submittedName>
        <fullName evidence="1">Uncharacterized protein</fullName>
    </submittedName>
</protein>
<reference evidence="1 2" key="1">
    <citation type="journal article" date="2016" name="Mol. Biol. Evol.">
        <title>Comparative Genomics of Early-Diverging Mushroom-Forming Fungi Provides Insights into the Origins of Lignocellulose Decay Capabilities.</title>
        <authorList>
            <person name="Nagy L.G."/>
            <person name="Riley R."/>
            <person name="Tritt A."/>
            <person name="Adam C."/>
            <person name="Daum C."/>
            <person name="Floudas D."/>
            <person name="Sun H."/>
            <person name="Yadav J.S."/>
            <person name="Pangilinan J."/>
            <person name="Larsson K.H."/>
            <person name="Matsuura K."/>
            <person name="Barry K."/>
            <person name="Labutti K."/>
            <person name="Kuo R."/>
            <person name="Ohm R.A."/>
            <person name="Bhattacharya S.S."/>
            <person name="Shirouzu T."/>
            <person name="Yoshinaga Y."/>
            <person name="Martin F.M."/>
            <person name="Grigoriev I.V."/>
            <person name="Hibbett D.S."/>
        </authorList>
    </citation>
    <scope>NUCLEOTIDE SEQUENCE [LARGE SCALE GENOMIC DNA]</scope>
    <source>
        <strain evidence="1 2">CBS 109695</strain>
    </source>
</reference>
<keyword evidence="2" id="KW-1185">Reference proteome</keyword>
<dbReference type="EMBL" id="KV417503">
    <property type="protein sequence ID" value="KZP28523.1"/>
    <property type="molecule type" value="Genomic_DNA"/>
</dbReference>
<accession>A0A166RQ22</accession>
<evidence type="ECO:0000313" key="2">
    <source>
        <dbReference type="Proteomes" id="UP000076532"/>
    </source>
</evidence>
<dbReference type="AlphaFoldDB" id="A0A166RQ22"/>